<sequence>MLSAKAFFTTNPEIAIHEGSAEIHFIISGHLTHILEENCVKDTTVCDKAIITIPTKHTRSSRGLVVHDFTANVPLADPEAVEFVFSFWMYDGEDLLYSDANVLPVDVPGKDSNNPSNMYNEPDDTGYDNPTMTTDGSSPNVWHREGAETGFHYENLAMSNIRPGHEYDTLDKDNLHSTCDAKYANLHVIGKPSEMEIGHGKDRKVIYSNIYEEIK</sequence>
<evidence type="ECO:0000313" key="2">
    <source>
        <dbReference type="EMBL" id="KAK2142675.1"/>
    </source>
</evidence>
<feature type="region of interest" description="Disordered" evidence="1">
    <location>
        <begin position="107"/>
        <end position="128"/>
    </location>
</feature>
<evidence type="ECO:0000313" key="3">
    <source>
        <dbReference type="Proteomes" id="UP001208570"/>
    </source>
</evidence>
<keyword evidence="3" id="KW-1185">Reference proteome</keyword>
<proteinExistence type="predicted"/>
<dbReference type="Proteomes" id="UP001208570">
    <property type="component" value="Unassembled WGS sequence"/>
</dbReference>
<dbReference type="AlphaFoldDB" id="A0AAD9MRD6"/>
<organism evidence="2 3">
    <name type="scientific">Paralvinella palmiformis</name>
    <dbReference type="NCBI Taxonomy" id="53620"/>
    <lineage>
        <taxon>Eukaryota</taxon>
        <taxon>Metazoa</taxon>
        <taxon>Spiralia</taxon>
        <taxon>Lophotrochozoa</taxon>
        <taxon>Annelida</taxon>
        <taxon>Polychaeta</taxon>
        <taxon>Sedentaria</taxon>
        <taxon>Canalipalpata</taxon>
        <taxon>Terebellida</taxon>
        <taxon>Terebelliformia</taxon>
        <taxon>Alvinellidae</taxon>
        <taxon>Paralvinella</taxon>
    </lineage>
</organism>
<protein>
    <submittedName>
        <fullName evidence="2">Uncharacterized protein</fullName>
    </submittedName>
</protein>
<evidence type="ECO:0000256" key="1">
    <source>
        <dbReference type="SAM" id="MobiDB-lite"/>
    </source>
</evidence>
<accession>A0AAD9MRD6</accession>
<dbReference type="EMBL" id="JAODUP010000924">
    <property type="protein sequence ID" value="KAK2142675.1"/>
    <property type="molecule type" value="Genomic_DNA"/>
</dbReference>
<gene>
    <name evidence="2" type="ORF">LSH36_924g00035</name>
</gene>
<name>A0AAD9MRD6_9ANNE</name>
<comment type="caution">
    <text evidence="2">The sequence shown here is derived from an EMBL/GenBank/DDBJ whole genome shotgun (WGS) entry which is preliminary data.</text>
</comment>
<reference evidence="2" key="1">
    <citation type="journal article" date="2023" name="Mol. Biol. Evol.">
        <title>Third-Generation Sequencing Reveals the Adaptive Role of the Epigenome in Three Deep-Sea Polychaetes.</title>
        <authorList>
            <person name="Perez M."/>
            <person name="Aroh O."/>
            <person name="Sun Y."/>
            <person name="Lan Y."/>
            <person name="Juniper S.K."/>
            <person name="Young C.R."/>
            <person name="Angers B."/>
            <person name="Qian P.Y."/>
        </authorList>
    </citation>
    <scope>NUCLEOTIDE SEQUENCE</scope>
    <source>
        <strain evidence="2">P08H-3</strain>
    </source>
</reference>